<name>A0A1A8W883_PLAOA</name>
<proteinExistence type="predicted"/>
<keyword evidence="1" id="KW-1133">Transmembrane helix</keyword>
<protein>
    <submittedName>
        <fullName evidence="2">Uncharacterized protein</fullName>
    </submittedName>
</protein>
<evidence type="ECO:0000313" key="2">
    <source>
        <dbReference type="EMBL" id="SBS89222.1"/>
    </source>
</evidence>
<gene>
    <name evidence="2" type="ORF">POVCU2_0053210</name>
</gene>
<organism evidence="2 3">
    <name type="scientific">Plasmodium ovale curtisi</name>
    <dbReference type="NCBI Taxonomy" id="864141"/>
    <lineage>
        <taxon>Eukaryota</taxon>
        <taxon>Sar</taxon>
        <taxon>Alveolata</taxon>
        <taxon>Apicomplexa</taxon>
        <taxon>Aconoidasida</taxon>
        <taxon>Haemosporida</taxon>
        <taxon>Plasmodiidae</taxon>
        <taxon>Plasmodium</taxon>
        <taxon>Plasmodium (Plasmodium)</taxon>
    </lineage>
</organism>
<reference evidence="3" key="1">
    <citation type="submission" date="2016-05" db="EMBL/GenBank/DDBJ databases">
        <authorList>
            <person name="Naeem Raeece"/>
        </authorList>
    </citation>
    <scope>NUCLEOTIDE SEQUENCE [LARGE SCALE GENOMIC DNA]</scope>
</reference>
<evidence type="ECO:0000256" key="1">
    <source>
        <dbReference type="SAM" id="Phobius"/>
    </source>
</evidence>
<dbReference type="Proteomes" id="UP000078560">
    <property type="component" value="Unassembled WGS sequence"/>
</dbReference>
<keyword evidence="1" id="KW-0472">Membrane</keyword>
<accession>A0A1A8W883</accession>
<dbReference type="EMBL" id="FLQU01000692">
    <property type="protein sequence ID" value="SBS89222.1"/>
    <property type="molecule type" value="Genomic_DNA"/>
</dbReference>
<keyword evidence="1" id="KW-0812">Transmembrane</keyword>
<dbReference type="AlphaFoldDB" id="A0A1A8W883"/>
<feature type="transmembrane region" description="Helical" evidence="1">
    <location>
        <begin position="31"/>
        <end position="51"/>
    </location>
</feature>
<evidence type="ECO:0000313" key="3">
    <source>
        <dbReference type="Proteomes" id="UP000078560"/>
    </source>
</evidence>
<sequence length="74" mass="8647">MSCQIGSDQTRPDQTRPGICDDAMSSSVHVFAKYIDLRLFIIFTPIFYSNFSEFGKRRKYYIYSVHSEFCKACE</sequence>